<organism evidence="2 3">
    <name type="scientific">Leucobacter soli</name>
    <dbReference type="NCBI Taxonomy" id="2812850"/>
    <lineage>
        <taxon>Bacteria</taxon>
        <taxon>Bacillati</taxon>
        <taxon>Actinomycetota</taxon>
        <taxon>Actinomycetes</taxon>
        <taxon>Micrococcales</taxon>
        <taxon>Microbacteriaceae</taxon>
        <taxon>Leucobacter</taxon>
    </lineage>
</organism>
<dbReference type="RefSeq" id="WP_218114724.1">
    <property type="nucleotide sequence ID" value="NZ_CAJVAP010000010.1"/>
</dbReference>
<accession>A0A916JVP9</accession>
<dbReference type="InterPro" id="IPR013108">
    <property type="entry name" value="Amidohydro_3"/>
</dbReference>
<dbReference type="CDD" id="cd01300">
    <property type="entry name" value="YtcJ_like"/>
    <property type="match status" value="1"/>
</dbReference>
<dbReference type="EMBL" id="CAJVAP010000010">
    <property type="protein sequence ID" value="CAG7608275.1"/>
    <property type="molecule type" value="Genomic_DNA"/>
</dbReference>
<reference evidence="2" key="1">
    <citation type="submission" date="2021-06" db="EMBL/GenBank/DDBJ databases">
        <authorList>
            <person name="Criscuolo A."/>
        </authorList>
    </citation>
    <scope>NUCLEOTIDE SEQUENCE</scope>
    <source>
        <strain evidence="2">CIP111803</strain>
    </source>
</reference>
<evidence type="ECO:0000313" key="3">
    <source>
        <dbReference type="Proteomes" id="UP000693892"/>
    </source>
</evidence>
<dbReference type="AlphaFoldDB" id="A0A916JVP9"/>
<evidence type="ECO:0000313" key="2">
    <source>
        <dbReference type="EMBL" id="CAG7608275.1"/>
    </source>
</evidence>
<feature type="domain" description="Amidohydrolase 3" evidence="1">
    <location>
        <begin position="54"/>
        <end position="546"/>
    </location>
</feature>
<dbReference type="GO" id="GO:0016787">
    <property type="term" value="F:hydrolase activity"/>
    <property type="evidence" value="ECO:0007669"/>
    <property type="project" value="UniProtKB-KW"/>
</dbReference>
<sequence>MLANADLVFRSGTVFTAADDPELSSRRSVAVGGGQVLAVGRDSDIEAFVGAGTEIVELDGGMLIPGFQDAHVHPFVAGVEMLQCDLADAAAADACLDIVAAYAAAHPDEEWIVGGGWEMGAFPGGTPRREALDAVVRERPVALYNKDHHGVWVNSRALELAGVTAATPDPADGRIERDPDGTPSGTLHEGAASLIERVRPPVSTELMYRGFLRAQQELLRFGVTAIQDAWVGEAFGLPDSFPVYERLVADEALRIRVSGALWWERGIGAEQIVGHVERQERARALASPDRFACEAIKIMADGVAENFTASVTEPYLDRCGNRTDNLGIDFVDPELLKEYAVALDSRGFQLHFHALGDRAVRQSLDAIEHAREVNGIRDARHHLAHIQMVHPADIARFALLGAGANMQPLWAAHSAQVDELTLPFLAPLLVRQQYPFGDLLRAGARLIGGSDWPVSSPNPILGIHVAVNRREPGVTDGPPLGDQAIPVARAIEAYTAGSSWATRFDATGSIEPGATADLVALDTDLLACRPEDIWRAQARETFVGGARE</sequence>
<dbReference type="Pfam" id="PF07969">
    <property type="entry name" value="Amidohydro_3"/>
    <property type="match status" value="1"/>
</dbReference>
<dbReference type="PANTHER" id="PTHR22642:SF2">
    <property type="entry name" value="PROTEIN LONG AFTER FAR-RED 3"/>
    <property type="match status" value="1"/>
</dbReference>
<name>A0A916JVP9_9MICO</name>
<dbReference type="InterPro" id="IPR033932">
    <property type="entry name" value="YtcJ-like"/>
</dbReference>
<comment type="caution">
    <text evidence="2">The sequence shown here is derived from an EMBL/GenBank/DDBJ whole genome shotgun (WGS) entry which is preliminary data.</text>
</comment>
<protein>
    <submittedName>
        <fullName evidence="2">N-substituted formamide deformylase</fullName>
        <ecNumber evidence="2">3.5.1.91</ecNumber>
    </submittedName>
</protein>
<dbReference type="PANTHER" id="PTHR22642">
    <property type="entry name" value="IMIDAZOLONEPROPIONASE"/>
    <property type="match status" value="1"/>
</dbReference>
<dbReference type="Proteomes" id="UP000693892">
    <property type="component" value="Unassembled WGS sequence"/>
</dbReference>
<gene>
    <name evidence="2" type="primary">nfdA_7</name>
    <name evidence="2" type="ORF">LEUCIP111803_01099</name>
</gene>
<keyword evidence="3" id="KW-1185">Reference proteome</keyword>
<keyword evidence="2" id="KW-0378">Hydrolase</keyword>
<proteinExistence type="predicted"/>
<dbReference type="EC" id="3.5.1.91" evidence="2"/>
<evidence type="ECO:0000259" key="1">
    <source>
        <dbReference type="Pfam" id="PF07969"/>
    </source>
</evidence>